<dbReference type="EMBL" id="JBEWZF010000002">
    <property type="protein sequence ID" value="MFL0298748.1"/>
    <property type="molecule type" value="Genomic_DNA"/>
</dbReference>
<comment type="caution">
    <text evidence="1">The sequence shown here is derived from an EMBL/GenBank/DDBJ whole genome shotgun (WGS) entry which is preliminary data.</text>
</comment>
<dbReference type="RefSeq" id="WP_406800536.1">
    <property type="nucleotide sequence ID" value="NZ_JBEWZF010000002.1"/>
</dbReference>
<evidence type="ECO:0008006" key="3">
    <source>
        <dbReference type="Google" id="ProtNLM"/>
    </source>
</evidence>
<dbReference type="SUPFAM" id="SSF53756">
    <property type="entry name" value="UDP-Glycosyltransferase/glycogen phosphorylase"/>
    <property type="match status" value="1"/>
</dbReference>
<reference evidence="1 2" key="1">
    <citation type="submission" date="2024-07" db="EMBL/GenBank/DDBJ databases">
        <authorList>
            <person name="Pitt A."/>
            <person name="Hahn M.W."/>
        </authorList>
    </citation>
    <scope>NUCLEOTIDE SEQUENCE [LARGE SCALE GENOMIC DNA]</scope>
    <source>
        <strain evidence="1 2">2-BAHN-186B</strain>
    </source>
</reference>
<proteinExistence type="predicted"/>
<protein>
    <recommendedName>
        <fullName evidence="3">Glycosyltransferase</fullName>
    </recommendedName>
</protein>
<evidence type="ECO:0000313" key="2">
    <source>
        <dbReference type="Proteomes" id="UP001623553"/>
    </source>
</evidence>
<accession>A0ABW8U3N0</accession>
<dbReference type="Proteomes" id="UP001623553">
    <property type="component" value="Unassembled WGS sequence"/>
</dbReference>
<sequence length="340" mass="39664">MILFLSTQDPLTSRNRSLINFLENDYNKSFKTLLISNKSIFSIFIRVYKSLRIYKPQKIVIGYNSRVLVLYIYILKIIFEFDVIYDLGYPISDIPKLNFLRRVLLSAFDYLLIKLSVLVIVESLEQKSFVESKYNKSVIVYFAFIDFPISLQDSSRFDFNYFLFRGRLNYESGILTWISEFIKYKRHGSYKLVILGYGDLETEVNNLIKNNLSDIIFLNNYVTESELISIISNASCLLGQINSNEGRLQKTIPHKFFESVYFRKVYLGYIYPPVRTIIGDTYFNCGLQLDPIEPVGKISELFFNFESQDENSLAQNVDVAYNLLINSHIRNKICLANSLQ</sequence>
<evidence type="ECO:0000313" key="1">
    <source>
        <dbReference type="EMBL" id="MFL0298748.1"/>
    </source>
</evidence>
<keyword evidence="2" id="KW-1185">Reference proteome</keyword>
<gene>
    <name evidence="1" type="ORF">AAE961_07685</name>
</gene>
<name>A0ABW8U3N0_9BACT</name>
<dbReference type="Gene3D" id="3.40.50.2000">
    <property type="entry name" value="Glycogen Phosphorylase B"/>
    <property type="match status" value="1"/>
</dbReference>
<organism evidence="1 2">
    <name type="scientific">Aquirufa novilacunae</name>
    <dbReference type="NCBI Taxonomy" id="3139305"/>
    <lineage>
        <taxon>Bacteria</taxon>
        <taxon>Pseudomonadati</taxon>
        <taxon>Bacteroidota</taxon>
        <taxon>Cytophagia</taxon>
        <taxon>Cytophagales</taxon>
        <taxon>Flectobacillaceae</taxon>
        <taxon>Aquirufa</taxon>
    </lineage>
</organism>